<name>A0A4Y2LL10_ARAVE</name>
<protein>
    <submittedName>
        <fullName evidence="1">Uncharacterized protein</fullName>
    </submittedName>
</protein>
<comment type="caution">
    <text evidence="1">The sequence shown here is derived from an EMBL/GenBank/DDBJ whole genome shotgun (WGS) entry which is preliminary data.</text>
</comment>
<dbReference type="Proteomes" id="UP000499080">
    <property type="component" value="Unassembled WGS sequence"/>
</dbReference>
<evidence type="ECO:0000313" key="2">
    <source>
        <dbReference type="Proteomes" id="UP000499080"/>
    </source>
</evidence>
<gene>
    <name evidence="1" type="ORF">AVEN_66071_1</name>
</gene>
<feature type="non-terminal residue" evidence="1">
    <location>
        <position position="1"/>
    </location>
</feature>
<accession>A0A4Y2LL10</accession>
<reference evidence="1 2" key="1">
    <citation type="journal article" date="2019" name="Sci. Rep.">
        <title>Orb-weaving spider Araneus ventricosus genome elucidates the spidroin gene catalogue.</title>
        <authorList>
            <person name="Kono N."/>
            <person name="Nakamura H."/>
            <person name="Ohtoshi R."/>
            <person name="Moran D.A.P."/>
            <person name="Shinohara A."/>
            <person name="Yoshida Y."/>
            <person name="Fujiwara M."/>
            <person name="Mori M."/>
            <person name="Tomita M."/>
            <person name="Arakawa K."/>
        </authorList>
    </citation>
    <scope>NUCLEOTIDE SEQUENCE [LARGE SCALE GENOMIC DNA]</scope>
</reference>
<dbReference type="AlphaFoldDB" id="A0A4Y2LL10"/>
<sequence>MSTFTLHFKNSTLKAYLYGTCRTHLKEECDTALGKRNFFKK</sequence>
<keyword evidence="2" id="KW-1185">Reference proteome</keyword>
<proteinExistence type="predicted"/>
<evidence type="ECO:0000313" key="1">
    <source>
        <dbReference type="EMBL" id="GBN15465.1"/>
    </source>
</evidence>
<organism evidence="1 2">
    <name type="scientific">Araneus ventricosus</name>
    <name type="common">Orbweaver spider</name>
    <name type="synonym">Epeira ventricosa</name>
    <dbReference type="NCBI Taxonomy" id="182803"/>
    <lineage>
        <taxon>Eukaryota</taxon>
        <taxon>Metazoa</taxon>
        <taxon>Ecdysozoa</taxon>
        <taxon>Arthropoda</taxon>
        <taxon>Chelicerata</taxon>
        <taxon>Arachnida</taxon>
        <taxon>Araneae</taxon>
        <taxon>Araneomorphae</taxon>
        <taxon>Entelegynae</taxon>
        <taxon>Araneoidea</taxon>
        <taxon>Araneidae</taxon>
        <taxon>Araneus</taxon>
    </lineage>
</organism>
<dbReference type="EMBL" id="BGPR01200078">
    <property type="protein sequence ID" value="GBN15465.1"/>
    <property type="molecule type" value="Genomic_DNA"/>
</dbReference>